<reference evidence="3" key="1">
    <citation type="submission" date="2023-07" db="EMBL/GenBank/DDBJ databases">
        <title>30 novel species of actinomycetes from the DSMZ collection.</title>
        <authorList>
            <person name="Nouioui I."/>
        </authorList>
    </citation>
    <scope>NUCLEOTIDE SEQUENCE [LARGE SCALE GENOMIC DNA]</scope>
    <source>
        <strain evidence="3">DSM 44743</strain>
    </source>
</reference>
<keyword evidence="3" id="KW-1185">Reference proteome</keyword>
<evidence type="ECO:0000313" key="2">
    <source>
        <dbReference type="EMBL" id="MDT0329196.1"/>
    </source>
</evidence>
<dbReference type="InterPro" id="IPR053521">
    <property type="entry name" value="McjB-like"/>
</dbReference>
<comment type="caution">
    <text evidence="2">The sequence shown here is derived from an EMBL/GenBank/DDBJ whole genome shotgun (WGS) entry which is preliminary data.</text>
</comment>
<dbReference type="NCBIfam" id="NF033537">
    <property type="entry name" value="lasso_biosyn_B2"/>
    <property type="match status" value="1"/>
</dbReference>
<feature type="domain" description="Microcin J25-processing protein McjB C-terminal" evidence="1">
    <location>
        <begin position="128"/>
        <end position="232"/>
    </location>
</feature>
<dbReference type="InterPro" id="IPR032708">
    <property type="entry name" value="McjB_C"/>
</dbReference>
<dbReference type="Proteomes" id="UP001183390">
    <property type="component" value="Unassembled WGS sequence"/>
</dbReference>
<organism evidence="2 3">
    <name type="scientific">Nocardiopsis lambiniae</name>
    <dbReference type="NCBI Taxonomy" id="3075539"/>
    <lineage>
        <taxon>Bacteria</taxon>
        <taxon>Bacillati</taxon>
        <taxon>Actinomycetota</taxon>
        <taxon>Actinomycetes</taxon>
        <taxon>Streptosporangiales</taxon>
        <taxon>Nocardiopsidaceae</taxon>
        <taxon>Nocardiopsis</taxon>
    </lineage>
</organism>
<protein>
    <submittedName>
        <fullName evidence="2">Lasso peptide biosynthesis B2 protein</fullName>
    </submittedName>
</protein>
<proteinExistence type="predicted"/>
<dbReference type="Pfam" id="PF13471">
    <property type="entry name" value="Transglut_core3"/>
    <property type="match status" value="1"/>
</dbReference>
<evidence type="ECO:0000259" key="1">
    <source>
        <dbReference type="Pfam" id="PF13471"/>
    </source>
</evidence>
<dbReference type="EMBL" id="JAVREP010000007">
    <property type="protein sequence ID" value="MDT0329196.1"/>
    <property type="molecule type" value="Genomic_DNA"/>
</dbReference>
<name>A0ABU2MB65_9ACTN</name>
<accession>A0ABU2MB65</accession>
<evidence type="ECO:0000313" key="3">
    <source>
        <dbReference type="Proteomes" id="UP001183390"/>
    </source>
</evidence>
<sequence>MTALPPHLVPAPQLRLICFPSACVALDAETGAVQLFSGEAAEVISCLEGAGGVVSALSVPDRGRAVAALVNAGVLAGGEDPRAWGRVRPGVSSSPSWGTRESPAALAPVPRSSLRWYALGACALSLVVSVGVLGRTKAFAHTRRLAGRMATGPADHAVAEAAAYAVRRIGRLLPLRVACWEEAAATSVALRWAGHRAVFRHGAATDPVRLHAWVEVDGRPVAESDDITDYTPFEESRE</sequence>
<gene>
    <name evidence="2" type="ORF">RM479_12305</name>
</gene>
<dbReference type="RefSeq" id="WP_311511860.1">
    <property type="nucleotide sequence ID" value="NZ_JAVREP010000007.1"/>
</dbReference>